<dbReference type="AlphaFoldDB" id="A0A6M1TJL5"/>
<gene>
    <name evidence="2" type="ORF">G5V65_04315</name>
</gene>
<accession>A0A6M1TJL5</accession>
<dbReference type="Gene3D" id="3.90.1200.10">
    <property type="match status" value="1"/>
</dbReference>
<dbReference type="RefSeq" id="WP_165047349.1">
    <property type="nucleotide sequence ID" value="NZ_JAALFE010000003.1"/>
</dbReference>
<dbReference type="EMBL" id="JAALFE010000003">
    <property type="protein sequence ID" value="NGQ90109.1"/>
    <property type="molecule type" value="Genomic_DNA"/>
</dbReference>
<evidence type="ECO:0000313" key="2">
    <source>
        <dbReference type="EMBL" id="NGQ90109.1"/>
    </source>
</evidence>
<name>A0A6M1TJL5_9RHOB</name>
<dbReference type="InterPro" id="IPR011009">
    <property type="entry name" value="Kinase-like_dom_sf"/>
</dbReference>
<comment type="caution">
    <text evidence="2">The sequence shown here is derived from an EMBL/GenBank/DDBJ whole genome shotgun (WGS) entry which is preliminary data.</text>
</comment>
<protein>
    <submittedName>
        <fullName evidence="2">Phosphotransferase</fullName>
    </submittedName>
</protein>
<dbReference type="PROSITE" id="PS50011">
    <property type="entry name" value="PROTEIN_KINASE_DOM"/>
    <property type="match status" value="1"/>
</dbReference>
<dbReference type="Proteomes" id="UP000474758">
    <property type="component" value="Unassembled WGS sequence"/>
</dbReference>
<proteinExistence type="predicted"/>
<evidence type="ECO:0000259" key="1">
    <source>
        <dbReference type="PROSITE" id="PS50011"/>
    </source>
</evidence>
<sequence length="310" mass="33714">MTDPRAAEAASLWQGSVRRLIVARENAVHEMILPDGSRAALRLHRAGYQDAAAIRSELWWCGELAAMGLPVPPPLPLPDGALLATLPDGRHASALRWLDGIPIGAAGQPFPHPVARQIELHHSLGGLLRKLHDASDALPTRPGGFTRPRWDIDGLVGEAPLWGRFWEHPAASYAQLSALAAARAAVRGFLTRHAESGGDFGLIHADVLRENILLSDQGLALIDFDDSGFGFRLYDLGTVLSQNQYEPARDDLRDALMAGYGVQDIETIEIFTLSRVLASVGWTIPRLAPDDPIHARHLARADLVIRRVLG</sequence>
<dbReference type="SUPFAM" id="SSF56112">
    <property type="entry name" value="Protein kinase-like (PK-like)"/>
    <property type="match status" value="1"/>
</dbReference>
<dbReference type="GO" id="GO:0004672">
    <property type="term" value="F:protein kinase activity"/>
    <property type="evidence" value="ECO:0007669"/>
    <property type="project" value="InterPro"/>
</dbReference>
<dbReference type="InterPro" id="IPR002575">
    <property type="entry name" value="Aminoglycoside_PTrfase"/>
</dbReference>
<dbReference type="GO" id="GO:0005524">
    <property type="term" value="F:ATP binding"/>
    <property type="evidence" value="ECO:0007669"/>
    <property type="project" value="InterPro"/>
</dbReference>
<dbReference type="InterPro" id="IPR000719">
    <property type="entry name" value="Prot_kinase_dom"/>
</dbReference>
<feature type="domain" description="Protein kinase" evidence="1">
    <location>
        <begin position="6"/>
        <end position="310"/>
    </location>
</feature>
<organism evidence="2 3">
    <name type="scientific">Paragemmobacter kunshanensis</name>
    <dbReference type="NCBI Taxonomy" id="2583234"/>
    <lineage>
        <taxon>Bacteria</taxon>
        <taxon>Pseudomonadati</taxon>
        <taxon>Pseudomonadota</taxon>
        <taxon>Alphaproteobacteria</taxon>
        <taxon>Rhodobacterales</taxon>
        <taxon>Paracoccaceae</taxon>
        <taxon>Paragemmobacter</taxon>
    </lineage>
</organism>
<reference evidence="2 3" key="1">
    <citation type="submission" date="2020-02" db="EMBL/GenBank/DDBJ databases">
        <title>Rhodobacter translucens sp. nov., a novel bacterium isolated from activated sludge.</title>
        <authorList>
            <person name="Liu J."/>
        </authorList>
    </citation>
    <scope>NUCLEOTIDE SEQUENCE [LARGE SCALE GENOMIC DNA]</scope>
    <source>
        <strain evidence="2 3">HX-7-19</strain>
    </source>
</reference>
<keyword evidence="3" id="KW-1185">Reference proteome</keyword>
<evidence type="ECO:0000313" key="3">
    <source>
        <dbReference type="Proteomes" id="UP000474758"/>
    </source>
</evidence>
<keyword evidence="2" id="KW-0808">Transferase</keyword>
<dbReference type="Pfam" id="PF01636">
    <property type="entry name" value="APH"/>
    <property type="match status" value="1"/>
</dbReference>